<evidence type="ECO:0000313" key="1">
    <source>
        <dbReference type="EMBL" id="MBW87380.1"/>
    </source>
</evidence>
<name>A0A2P2J1R5_RHIMU</name>
<proteinExistence type="predicted"/>
<sequence length="50" mass="5572">MHAMVDKRDIPFFSVNIPDKTSSRSYKVSLSETSSLNRVKPSGNTGINCR</sequence>
<organism evidence="1">
    <name type="scientific">Rhizophora mucronata</name>
    <name type="common">Asiatic mangrove</name>
    <dbReference type="NCBI Taxonomy" id="61149"/>
    <lineage>
        <taxon>Eukaryota</taxon>
        <taxon>Viridiplantae</taxon>
        <taxon>Streptophyta</taxon>
        <taxon>Embryophyta</taxon>
        <taxon>Tracheophyta</taxon>
        <taxon>Spermatophyta</taxon>
        <taxon>Magnoliopsida</taxon>
        <taxon>eudicotyledons</taxon>
        <taxon>Gunneridae</taxon>
        <taxon>Pentapetalae</taxon>
        <taxon>rosids</taxon>
        <taxon>fabids</taxon>
        <taxon>Malpighiales</taxon>
        <taxon>Rhizophoraceae</taxon>
        <taxon>Rhizophora</taxon>
    </lineage>
</organism>
<accession>A0A2P2J1R5</accession>
<dbReference type="EMBL" id="GGEC01006897">
    <property type="protein sequence ID" value="MBW87380.1"/>
    <property type="molecule type" value="Transcribed_RNA"/>
</dbReference>
<reference evidence="1" key="1">
    <citation type="submission" date="2018-02" db="EMBL/GenBank/DDBJ databases">
        <title>Rhizophora mucronata_Transcriptome.</title>
        <authorList>
            <person name="Meera S.P."/>
            <person name="Sreeshan A."/>
            <person name="Augustine A."/>
        </authorList>
    </citation>
    <scope>NUCLEOTIDE SEQUENCE</scope>
    <source>
        <tissue evidence="1">Leaf</tissue>
    </source>
</reference>
<dbReference type="AlphaFoldDB" id="A0A2P2J1R5"/>
<protein>
    <submittedName>
        <fullName evidence="1">Uncharacterized protein</fullName>
    </submittedName>
</protein>